<dbReference type="AlphaFoldDB" id="A0A915JPU9"/>
<reference evidence="3" key="1">
    <citation type="submission" date="2022-11" db="UniProtKB">
        <authorList>
            <consortium name="WormBaseParasite"/>
        </authorList>
    </citation>
    <scope>IDENTIFICATION</scope>
</reference>
<dbReference type="WBParaSite" id="nRc.2.0.1.t28127-RA">
    <property type="protein sequence ID" value="nRc.2.0.1.t28127-RA"/>
    <property type="gene ID" value="nRc.2.0.1.g28127"/>
</dbReference>
<name>A0A915JPU9_ROMCU</name>
<feature type="region of interest" description="Disordered" evidence="1">
    <location>
        <begin position="1"/>
        <end position="20"/>
    </location>
</feature>
<evidence type="ECO:0000256" key="1">
    <source>
        <dbReference type="SAM" id="MobiDB-lite"/>
    </source>
</evidence>
<evidence type="ECO:0000313" key="3">
    <source>
        <dbReference type="WBParaSite" id="nRc.2.0.1.t28127-RA"/>
    </source>
</evidence>
<organism evidence="2 3">
    <name type="scientific">Romanomermis culicivorax</name>
    <name type="common">Nematode worm</name>
    <dbReference type="NCBI Taxonomy" id="13658"/>
    <lineage>
        <taxon>Eukaryota</taxon>
        <taxon>Metazoa</taxon>
        <taxon>Ecdysozoa</taxon>
        <taxon>Nematoda</taxon>
        <taxon>Enoplea</taxon>
        <taxon>Dorylaimia</taxon>
        <taxon>Mermithida</taxon>
        <taxon>Mermithoidea</taxon>
        <taxon>Mermithidae</taxon>
        <taxon>Romanomermis</taxon>
    </lineage>
</organism>
<proteinExistence type="predicted"/>
<sequence>MPMVEIKEAEVPSPMEKGDDMATDKLIIGANSGVENIDIADVGVVALLIVGDAAIIGEGAGENRFENLENRPKNREKIGEKQAKIG</sequence>
<keyword evidence="2" id="KW-1185">Reference proteome</keyword>
<dbReference type="Proteomes" id="UP000887565">
    <property type="component" value="Unplaced"/>
</dbReference>
<evidence type="ECO:0000313" key="2">
    <source>
        <dbReference type="Proteomes" id="UP000887565"/>
    </source>
</evidence>
<protein>
    <submittedName>
        <fullName evidence="3">Uncharacterized protein</fullName>
    </submittedName>
</protein>
<accession>A0A915JPU9</accession>
<feature type="region of interest" description="Disordered" evidence="1">
    <location>
        <begin position="61"/>
        <end position="86"/>
    </location>
</feature>